<accession>A0A183C1K2</accession>
<dbReference type="SUPFAM" id="SSF75005">
    <property type="entry name" value="Arabinanase/levansucrase/invertase"/>
    <property type="match status" value="1"/>
</dbReference>
<proteinExistence type="inferred from homology"/>
<evidence type="ECO:0000256" key="7">
    <source>
        <dbReference type="PIRSR" id="PIRSR606710-2"/>
    </source>
</evidence>
<evidence type="ECO:0000256" key="6">
    <source>
        <dbReference type="PIRSR" id="PIRSR606710-1"/>
    </source>
</evidence>
<dbReference type="WBParaSite" id="GPLIN_000674600">
    <property type="protein sequence ID" value="GPLIN_000674600"/>
    <property type="gene ID" value="GPLIN_000674600"/>
</dbReference>
<dbReference type="Gene3D" id="2.115.10.20">
    <property type="entry name" value="Glycosyl hydrolase domain, family 43"/>
    <property type="match status" value="1"/>
</dbReference>
<evidence type="ECO:0000256" key="3">
    <source>
        <dbReference type="ARBA" id="ARBA00022801"/>
    </source>
</evidence>
<evidence type="ECO:0000256" key="9">
    <source>
        <dbReference type="SAM" id="SignalP"/>
    </source>
</evidence>
<reference evidence="10" key="1">
    <citation type="submission" date="2014-05" db="EMBL/GenBank/DDBJ databases">
        <title>The genome and life-stage specific transcriptomes of Globodera pallida elucidate key aspects of plant parasitism by a cyst nematode.</title>
        <authorList>
            <person name="Cotton J.A."/>
            <person name="Lilley C.J."/>
            <person name="Jones L.M."/>
            <person name="Kikuchi T."/>
            <person name="Reid A.J."/>
            <person name="Thorpe P."/>
            <person name="Tsai I.J."/>
            <person name="Beasley H."/>
            <person name="Blok V."/>
            <person name="Cock P.J.A."/>
            <person name="Van den Akker S.E."/>
            <person name="Holroyd N."/>
            <person name="Hunt M."/>
            <person name="Mantelin S."/>
            <person name="Naghra H."/>
            <person name="Pain A."/>
            <person name="Palomares-Rius J.E."/>
            <person name="Zarowiecki M."/>
            <person name="Berriman M."/>
            <person name="Jones J.T."/>
            <person name="Urwin P.E."/>
        </authorList>
    </citation>
    <scope>NUCLEOTIDE SEQUENCE [LARGE SCALE GENOMIC DNA]</scope>
    <source>
        <strain evidence="10">Lindley</strain>
    </source>
</reference>
<evidence type="ECO:0000313" key="11">
    <source>
        <dbReference type="WBParaSite" id="GPLIN_000674600"/>
    </source>
</evidence>
<feature type="active site" description="Proton donor" evidence="6">
    <location>
        <position position="351"/>
    </location>
</feature>
<evidence type="ECO:0000256" key="8">
    <source>
        <dbReference type="RuleBase" id="RU361187"/>
    </source>
</evidence>
<feature type="active site" description="Proton acceptor" evidence="6">
    <location>
        <position position="162"/>
    </location>
</feature>
<dbReference type="PANTHER" id="PTHR43301:SF3">
    <property type="entry name" value="ARABINAN ENDO-1,5-ALPHA-L-ARABINOSIDASE A-RELATED"/>
    <property type="match status" value="1"/>
</dbReference>
<dbReference type="GO" id="GO:0004553">
    <property type="term" value="F:hydrolase activity, hydrolyzing O-glycosyl compounds"/>
    <property type="evidence" value="ECO:0007669"/>
    <property type="project" value="InterPro"/>
</dbReference>
<keyword evidence="4 8" id="KW-0326">Glycosidase</keyword>
<feature type="site" description="Important for catalytic activity, responsible for pKa modulation of the active site Glu and correct orientation of both the proton donor and substrate" evidence="7">
    <location>
        <position position="294"/>
    </location>
</feature>
<dbReference type="Pfam" id="PF04616">
    <property type="entry name" value="Glyco_hydro_43"/>
    <property type="match status" value="1"/>
</dbReference>
<organism evidence="10 11">
    <name type="scientific">Globodera pallida</name>
    <name type="common">Potato cyst nematode worm</name>
    <name type="synonym">Heterodera pallida</name>
    <dbReference type="NCBI Taxonomy" id="36090"/>
    <lineage>
        <taxon>Eukaryota</taxon>
        <taxon>Metazoa</taxon>
        <taxon>Ecdysozoa</taxon>
        <taxon>Nematoda</taxon>
        <taxon>Chromadorea</taxon>
        <taxon>Rhabditida</taxon>
        <taxon>Tylenchina</taxon>
        <taxon>Tylenchomorpha</taxon>
        <taxon>Tylenchoidea</taxon>
        <taxon>Heteroderidae</taxon>
        <taxon>Heteroderinae</taxon>
        <taxon>Globodera</taxon>
    </lineage>
</organism>
<dbReference type="PANTHER" id="PTHR43301">
    <property type="entry name" value="ARABINAN ENDO-1,5-ALPHA-L-ARABINOSIDASE"/>
    <property type="match status" value="1"/>
</dbReference>
<dbReference type="GO" id="GO:0005975">
    <property type="term" value="P:carbohydrate metabolic process"/>
    <property type="evidence" value="ECO:0007669"/>
    <property type="project" value="InterPro"/>
</dbReference>
<evidence type="ECO:0000256" key="2">
    <source>
        <dbReference type="ARBA" id="ARBA00009865"/>
    </source>
</evidence>
<reference evidence="11" key="2">
    <citation type="submission" date="2016-06" db="UniProtKB">
        <authorList>
            <consortium name="WormBaseParasite"/>
        </authorList>
    </citation>
    <scope>IDENTIFICATION</scope>
</reference>
<feature type="signal peptide" evidence="9">
    <location>
        <begin position="1"/>
        <end position="24"/>
    </location>
</feature>
<keyword evidence="9" id="KW-0732">Signal</keyword>
<feature type="chain" id="PRO_5008146936" description="Endo-1,5-alpha-L-arabinanase A" evidence="9">
    <location>
        <begin position="25"/>
        <end position="464"/>
    </location>
</feature>
<comment type="similarity">
    <text evidence="2 8">Belongs to the glycosyl hydrolase 43 family.</text>
</comment>
<evidence type="ECO:0000256" key="1">
    <source>
        <dbReference type="ARBA" id="ARBA00004834"/>
    </source>
</evidence>
<evidence type="ECO:0000256" key="4">
    <source>
        <dbReference type="ARBA" id="ARBA00023295"/>
    </source>
</evidence>
<dbReference type="InterPro" id="IPR050727">
    <property type="entry name" value="GH43_arabinanases"/>
</dbReference>
<dbReference type="Proteomes" id="UP000050741">
    <property type="component" value="Unassembled WGS sequence"/>
</dbReference>
<keyword evidence="10" id="KW-1185">Reference proteome</keyword>
<protein>
    <recommendedName>
        <fullName evidence="5">Endo-1,5-alpha-L-arabinanase A</fullName>
    </recommendedName>
</protein>
<dbReference type="CDD" id="cd08998">
    <property type="entry name" value="GH43_Arb43a-like"/>
    <property type="match status" value="1"/>
</dbReference>
<dbReference type="InterPro" id="IPR006710">
    <property type="entry name" value="Glyco_hydro_43"/>
</dbReference>
<keyword evidence="3 8" id="KW-0378">Hydrolase</keyword>
<evidence type="ECO:0000256" key="5">
    <source>
        <dbReference type="ARBA" id="ARBA00042202"/>
    </source>
</evidence>
<sequence length="464" mass="50601">MNLCNMKFSLVTLLLLLTTKVSIGRDGDDDSPDEADPVEGGGIVGTFTRALVQTLAVTAPLMDGFVRTVSAKGTATDLVPARNGAPWLSQPIERMAPFHASAEGMGKKQAQMANWKPVDDAQNKHRRVVSSRVDGGAGDAFPAAGRLLTELPALSGDFAVHDPSMVQLSNGLFVLYSTHNGMEERQSTDLAHWYRASKNSAAFPNGLAWANILTKDPNEFWAPDVSGPHGIGKKKKYWLFYAVPVDGAKLTPPRKATHTAAIGRAISRTGLPGTWRDLGRILSSNERDNFNAIDPNLFVDSNTNRWWLQFGSYLGGIQQLELDPRTGALLHSDRTPQVIAARPDVEDHAIEAPFLFRKGKWHFLFVSFGHCCQGTASTYSIHVGRSDSANGPFRDRRGILMTAGGGTLLLGTNGPEVGPGGQSVVTTEDKRDILLYHYYDANADGRNTLGLRQIRWDAERWPTV</sequence>
<name>A0A183C1K2_GLOPA</name>
<dbReference type="AlphaFoldDB" id="A0A183C1K2"/>
<evidence type="ECO:0000313" key="10">
    <source>
        <dbReference type="Proteomes" id="UP000050741"/>
    </source>
</evidence>
<dbReference type="InterPro" id="IPR023296">
    <property type="entry name" value="Glyco_hydro_beta-prop_sf"/>
</dbReference>
<comment type="pathway">
    <text evidence="1">Glycan metabolism; L-arabinan degradation.</text>
</comment>